<reference evidence="1 2" key="1">
    <citation type="submission" date="2019-08" db="EMBL/GenBank/DDBJ databases">
        <title>Bradymonadales sp. TMQ4.</title>
        <authorList>
            <person name="Liang Q."/>
        </authorList>
    </citation>
    <scope>NUCLEOTIDE SEQUENCE [LARGE SCALE GENOMIC DNA]</scope>
    <source>
        <strain evidence="1 2">TMQ4</strain>
    </source>
</reference>
<accession>A0A5C6XM22</accession>
<dbReference type="EMBL" id="VOSM01000002">
    <property type="protein sequence ID" value="TXD38384.1"/>
    <property type="molecule type" value="Genomic_DNA"/>
</dbReference>
<dbReference type="AlphaFoldDB" id="A0A5C6XM22"/>
<keyword evidence="2" id="KW-1185">Reference proteome</keyword>
<gene>
    <name evidence="1" type="ORF">FRC98_05710</name>
</gene>
<organism evidence="1 2">
    <name type="scientific">Lujinxingia vulgaris</name>
    <dbReference type="NCBI Taxonomy" id="2600176"/>
    <lineage>
        <taxon>Bacteria</taxon>
        <taxon>Deltaproteobacteria</taxon>
        <taxon>Bradymonadales</taxon>
        <taxon>Lujinxingiaceae</taxon>
        <taxon>Lujinxingia</taxon>
    </lineage>
</organism>
<proteinExistence type="predicted"/>
<dbReference type="Gene3D" id="1.20.120.330">
    <property type="entry name" value="Nucleotidyltransferases domain 2"/>
    <property type="match status" value="1"/>
</dbReference>
<dbReference type="RefSeq" id="WP_146980325.1">
    <property type="nucleotide sequence ID" value="NZ_VOSM01000002.1"/>
</dbReference>
<evidence type="ECO:0008006" key="3">
    <source>
        <dbReference type="Google" id="ProtNLM"/>
    </source>
</evidence>
<dbReference type="Proteomes" id="UP000321412">
    <property type="component" value="Unassembled WGS sequence"/>
</dbReference>
<evidence type="ECO:0000313" key="2">
    <source>
        <dbReference type="Proteomes" id="UP000321412"/>
    </source>
</evidence>
<protein>
    <recommendedName>
        <fullName evidence="3">HEPN domain-containing protein</fullName>
    </recommendedName>
</protein>
<evidence type="ECO:0000313" key="1">
    <source>
        <dbReference type="EMBL" id="TXD38384.1"/>
    </source>
</evidence>
<dbReference type="OrthoDB" id="9857245at2"/>
<comment type="caution">
    <text evidence="1">The sequence shown here is derived from an EMBL/GenBank/DDBJ whole genome shotgun (WGS) entry which is preliminary data.</text>
</comment>
<name>A0A5C6XM22_9DELT</name>
<sequence length="175" mass="19835">MTVTRDQREAWASAYVDQAREDLRVAQMLQGRHPSVLAMLLQMVFEKLAKAALLYSKKIDVEDAQRTHKAAESLMAIFRTNPRFLGVFPGKSQRRWLPTAQLVAELTRLHPQIARGGPHLEYPWEREDGTIGVPARDLEPLLESLWGSPQGQLKRLSDLFTFARVLADNAENVFG</sequence>